<protein>
    <submittedName>
        <fullName evidence="1">Uncharacterized protein</fullName>
    </submittedName>
</protein>
<organism evidence="1 2">
    <name type="scientific">Lecanicillium saksenae</name>
    <dbReference type="NCBI Taxonomy" id="468837"/>
    <lineage>
        <taxon>Eukaryota</taxon>
        <taxon>Fungi</taxon>
        <taxon>Dikarya</taxon>
        <taxon>Ascomycota</taxon>
        <taxon>Pezizomycotina</taxon>
        <taxon>Sordariomycetes</taxon>
        <taxon>Hypocreomycetidae</taxon>
        <taxon>Hypocreales</taxon>
        <taxon>Cordycipitaceae</taxon>
        <taxon>Lecanicillium</taxon>
    </lineage>
</organism>
<reference evidence="1" key="1">
    <citation type="submission" date="2022-07" db="EMBL/GenBank/DDBJ databases">
        <title>Genome Sequence of Lecanicillium saksenae.</title>
        <authorList>
            <person name="Buettner E."/>
        </authorList>
    </citation>
    <scope>NUCLEOTIDE SEQUENCE</scope>
    <source>
        <strain evidence="1">VT-O1</strain>
    </source>
</reference>
<sequence>MRARKLRRARAAALVAGEEVADAGDASDAGNDGKSISLVTEGDTRPISGEAPDATLEELAEYFQDDEDGECGELDAVIDSIGHEINCLLRLSVTIRNPAPHDQLKSRAGAETVAYFRDWATQYITAKFPKAEGYVQQRLVGAVSRRRQYLKYREERTAHLADGLNEDTAPTVADPVEPAITITSLLPDHLKRHHSPKEPVICDNIPEASGTSYTTSVSSTHRLRLTLLPEEPEDGSIKCPFCHMFILVRKRSDWK</sequence>
<gene>
    <name evidence="1" type="ORF">NLG97_g294</name>
</gene>
<accession>A0ACC1R872</accession>
<evidence type="ECO:0000313" key="2">
    <source>
        <dbReference type="Proteomes" id="UP001148737"/>
    </source>
</evidence>
<keyword evidence="2" id="KW-1185">Reference proteome</keyword>
<dbReference type="EMBL" id="JANAKD010000009">
    <property type="protein sequence ID" value="KAJ3499455.1"/>
    <property type="molecule type" value="Genomic_DNA"/>
</dbReference>
<evidence type="ECO:0000313" key="1">
    <source>
        <dbReference type="EMBL" id="KAJ3499455.1"/>
    </source>
</evidence>
<proteinExistence type="predicted"/>
<dbReference type="Proteomes" id="UP001148737">
    <property type="component" value="Unassembled WGS sequence"/>
</dbReference>
<name>A0ACC1R872_9HYPO</name>
<comment type="caution">
    <text evidence="1">The sequence shown here is derived from an EMBL/GenBank/DDBJ whole genome shotgun (WGS) entry which is preliminary data.</text>
</comment>